<gene>
    <name evidence="1" type="ORF">SAMN05443245_6179</name>
</gene>
<organism evidence="1 2">
    <name type="scientific">Paraburkholderia fungorum</name>
    <dbReference type="NCBI Taxonomy" id="134537"/>
    <lineage>
        <taxon>Bacteria</taxon>
        <taxon>Pseudomonadati</taxon>
        <taxon>Pseudomonadota</taxon>
        <taxon>Betaproteobacteria</taxon>
        <taxon>Burkholderiales</taxon>
        <taxon>Burkholderiaceae</taxon>
        <taxon>Paraburkholderia</taxon>
    </lineage>
</organism>
<sequence>MLRGKKISVMRVWHCAMRLPHNAPRRLAGAGRGGSDQSWISVRMRDRDCCGTGYWSDRQEWKRCVCSPAFEAGVSVTRVLMLREDRMRRRVRFSAKTSRDLGALVCLFANKREFATLLWRSQCGATGLPARAWSMRAGRTEGSTANLLTLKAACHGTTRTLRAPDCPDPPMDGP</sequence>
<accession>A0A1H1JFS2</accession>
<proteinExistence type="predicted"/>
<reference evidence="2" key="1">
    <citation type="submission" date="2016-10" db="EMBL/GenBank/DDBJ databases">
        <authorList>
            <person name="Varghese N."/>
            <person name="Submissions S."/>
        </authorList>
    </citation>
    <scope>NUCLEOTIDE SEQUENCE [LARGE SCALE GENOMIC DNA]</scope>
    <source>
        <strain evidence="2">GAS106B</strain>
    </source>
</reference>
<keyword evidence="2" id="KW-1185">Reference proteome</keyword>
<name>A0A1H1JFS2_9BURK</name>
<evidence type="ECO:0000313" key="2">
    <source>
        <dbReference type="Proteomes" id="UP000183487"/>
    </source>
</evidence>
<evidence type="ECO:0000313" key="1">
    <source>
        <dbReference type="EMBL" id="SDR48308.1"/>
    </source>
</evidence>
<dbReference type="Proteomes" id="UP000183487">
    <property type="component" value="Unassembled WGS sequence"/>
</dbReference>
<dbReference type="AlphaFoldDB" id="A0A1H1JFS2"/>
<protein>
    <submittedName>
        <fullName evidence="1">Uncharacterized protein</fullName>
    </submittedName>
</protein>
<dbReference type="EMBL" id="FNKP01000003">
    <property type="protein sequence ID" value="SDR48308.1"/>
    <property type="molecule type" value="Genomic_DNA"/>
</dbReference>